<accession>A0A963YPP7</accession>
<dbReference type="EMBL" id="JAESVB010000001">
    <property type="protein sequence ID" value="MCB8873980.1"/>
    <property type="molecule type" value="Genomic_DNA"/>
</dbReference>
<name>A0A963YPP7_9PROT</name>
<dbReference type="RefSeq" id="WP_227319638.1">
    <property type="nucleotide sequence ID" value="NZ_JAESVB010000001.1"/>
</dbReference>
<dbReference type="Gene3D" id="3.90.1300.10">
    <property type="entry name" value="Amidase signature (AS) domain"/>
    <property type="match status" value="1"/>
</dbReference>
<evidence type="ECO:0000259" key="1">
    <source>
        <dbReference type="Pfam" id="PF01425"/>
    </source>
</evidence>
<sequence length="494" mass="51408">MTPPWTVRTLGAALARGDVTAEAVAELSLARIAAEDGTLNAIITPNPHVLEDARAIDRRRAAGEAVGPLAGIPVLVKDTMDMAGLPTTGGWSKLSARAGGVDLIPRRDSAVVARMRAAGALLLGKTNVPVMSASGTNANDSWAGPTLNAIAPERAPGGSSAGSATGVAAGYAVIGLAEETGGSIQNPAAAQGLVGIKPTFGLVPNSGVMPLANSTRDVVGPVAQTVRGAAIALDVLAGYTPEDPKTVAGIGRRPLGGYAAAIRPGALQGKRLGLYGPGWRHANLSPASEALFRTACEGLRALGAELIEDPFAGSGFADLAHFVSALPYDPRGEESVVYDLDRYLATFGPDSPINSLDSLRRVTGADPFDPAGPLGYLWELEDFRHLVANYRDPPPLTRFLGIREHYLQIFKQVMNAHRLDAMVMPQTQAEPPLLHAPEPILETAVSEINIAGLPAITVPAGLYPSGAGFGLLFVGRLWKEARLIAFAAEYEAIT</sequence>
<dbReference type="Pfam" id="PF01425">
    <property type="entry name" value="Amidase"/>
    <property type="match status" value="1"/>
</dbReference>
<evidence type="ECO:0000313" key="2">
    <source>
        <dbReference type="EMBL" id="MCB8873980.1"/>
    </source>
</evidence>
<dbReference type="AlphaFoldDB" id="A0A963YPP7"/>
<dbReference type="Proteomes" id="UP000708298">
    <property type="component" value="Unassembled WGS sequence"/>
</dbReference>
<gene>
    <name evidence="2" type="ORF">ASILVAE211_02210</name>
</gene>
<reference evidence="2" key="1">
    <citation type="journal article" date="2021" name="Microorganisms">
        <title>Acidisoma silvae sp. nov. and Acidisomacellulosilytica sp. nov., Two Acidophilic Bacteria Isolated from Decaying Wood, Hydrolyzing Cellulose and Producing Poly-3-hydroxybutyrate.</title>
        <authorList>
            <person name="Mieszkin S."/>
            <person name="Pouder E."/>
            <person name="Uroz S."/>
            <person name="Simon-Colin C."/>
            <person name="Alain K."/>
        </authorList>
    </citation>
    <scope>NUCLEOTIDE SEQUENCE</scope>
    <source>
        <strain evidence="2">HW T2.11</strain>
    </source>
</reference>
<dbReference type="PANTHER" id="PTHR42678">
    <property type="entry name" value="AMIDASE"/>
    <property type="match status" value="1"/>
</dbReference>
<proteinExistence type="predicted"/>
<feature type="domain" description="Amidase" evidence="1">
    <location>
        <begin position="24"/>
        <end position="483"/>
    </location>
</feature>
<organism evidence="2 3">
    <name type="scientific">Acidisoma silvae</name>
    <dbReference type="NCBI Taxonomy" id="2802396"/>
    <lineage>
        <taxon>Bacteria</taxon>
        <taxon>Pseudomonadati</taxon>
        <taxon>Pseudomonadota</taxon>
        <taxon>Alphaproteobacteria</taxon>
        <taxon>Acetobacterales</taxon>
        <taxon>Acidocellaceae</taxon>
        <taxon>Acidisoma</taxon>
    </lineage>
</organism>
<dbReference type="InterPro" id="IPR036928">
    <property type="entry name" value="AS_sf"/>
</dbReference>
<dbReference type="PANTHER" id="PTHR42678:SF34">
    <property type="entry name" value="OS04G0183300 PROTEIN"/>
    <property type="match status" value="1"/>
</dbReference>
<dbReference type="InterPro" id="IPR023631">
    <property type="entry name" value="Amidase_dom"/>
</dbReference>
<evidence type="ECO:0000313" key="3">
    <source>
        <dbReference type="Proteomes" id="UP000708298"/>
    </source>
</evidence>
<comment type="caution">
    <text evidence="2">The sequence shown here is derived from an EMBL/GenBank/DDBJ whole genome shotgun (WGS) entry which is preliminary data.</text>
</comment>
<protein>
    <submittedName>
        <fullName evidence="2">Amidase</fullName>
    </submittedName>
</protein>
<keyword evidence="3" id="KW-1185">Reference proteome</keyword>
<reference evidence="2" key="2">
    <citation type="submission" date="2021-01" db="EMBL/GenBank/DDBJ databases">
        <authorList>
            <person name="Mieszkin S."/>
            <person name="Pouder E."/>
            <person name="Alain K."/>
        </authorList>
    </citation>
    <scope>NUCLEOTIDE SEQUENCE</scope>
    <source>
        <strain evidence="2">HW T2.11</strain>
    </source>
</reference>
<dbReference type="SUPFAM" id="SSF75304">
    <property type="entry name" value="Amidase signature (AS) enzymes"/>
    <property type="match status" value="1"/>
</dbReference>